<accession>L8JTR2</accession>
<keyword evidence="5" id="KW-1185">Reference proteome</keyword>
<proteinExistence type="predicted"/>
<keyword evidence="2" id="KW-1133">Transmembrane helix</keyword>
<feature type="coiled-coil region" evidence="1">
    <location>
        <begin position="209"/>
        <end position="243"/>
    </location>
</feature>
<feature type="transmembrane region" description="Helical" evidence="2">
    <location>
        <begin position="28"/>
        <end position="47"/>
    </location>
</feature>
<dbReference type="OrthoDB" id="594147at2"/>
<dbReference type="Pfam" id="PF26002">
    <property type="entry name" value="Beta-barrel_AprE"/>
    <property type="match status" value="1"/>
</dbReference>
<dbReference type="STRING" id="1237149.C900_01658"/>
<gene>
    <name evidence="4" type="ORF">C900_01658</name>
</gene>
<dbReference type="eggNOG" id="COG0845">
    <property type="taxonomic scope" value="Bacteria"/>
</dbReference>
<comment type="caution">
    <text evidence="4">The sequence shown here is derived from an EMBL/GenBank/DDBJ whole genome shotgun (WGS) entry which is preliminary data.</text>
</comment>
<dbReference type="Gene3D" id="1.10.287.470">
    <property type="entry name" value="Helix hairpin bin"/>
    <property type="match status" value="1"/>
</dbReference>
<evidence type="ECO:0000259" key="3">
    <source>
        <dbReference type="Pfam" id="PF26002"/>
    </source>
</evidence>
<evidence type="ECO:0000313" key="4">
    <source>
        <dbReference type="EMBL" id="ELR72376.1"/>
    </source>
</evidence>
<evidence type="ECO:0000256" key="2">
    <source>
        <dbReference type="SAM" id="Phobius"/>
    </source>
</evidence>
<keyword evidence="1" id="KW-0175">Coiled coil</keyword>
<dbReference type="PATRIC" id="fig|1237149.3.peg.1612"/>
<reference evidence="4 5" key="1">
    <citation type="submission" date="2012-12" db="EMBL/GenBank/DDBJ databases">
        <title>Genome assembly of Fulvivirga imtechensis AK7.</title>
        <authorList>
            <person name="Nupur N."/>
            <person name="Khatri I."/>
            <person name="Kumar R."/>
            <person name="Subramanian S."/>
            <person name="Pinnaka A."/>
        </authorList>
    </citation>
    <scope>NUCLEOTIDE SEQUENCE [LARGE SCALE GENOMIC DNA]</scope>
    <source>
        <strain evidence="4 5">AK7</strain>
    </source>
</reference>
<evidence type="ECO:0000256" key="1">
    <source>
        <dbReference type="SAM" id="Coils"/>
    </source>
</evidence>
<dbReference type="RefSeq" id="WP_009579093.1">
    <property type="nucleotide sequence ID" value="NZ_AMZN01000024.1"/>
</dbReference>
<keyword evidence="2" id="KW-0812">Transmembrane</keyword>
<protein>
    <recommendedName>
        <fullName evidence="3">AprE-like beta-barrel domain-containing protein</fullName>
    </recommendedName>
</protein>
<dbReference type="Gene3D" id="2.40.30.170">
    <property type="match status" value="1"/>
</dbReference>
<name>L8JTR2_9BACT</name>
<keyword evidence="2" id="KW-0472">Membrane</keyword>
<dbReference type="InterPro" id="IPR050739">
    <property type="entry name" value="MFP"/>
</dbReference>
<feature type="domain" description="AprE-like beta-barrel" evidence="3">
    <location>
        <begin position="277"/>
        <end position="363"/>
    </location>
</feature>
<dbReference type="PRINTS" id="PR01490">
    <property type="entry name" value="RTXTOXIND"/>
</dbReference>
<evidence type="ECO:0000313" key="5">
    <source>
        <dbReference type="Proteomes" id="UP000011135"/>
    </source>
</evidence>
<dbReference type="Proteomes" id="UP000011135">
    <property type="component" value="Unassembled WGS sequence"/>
</dbReference>
<dbReference type="PANTHER" id="PTHR30386">
    <property type="entry name" value="MEMBRANE FUSION SUBUNIT OF EMRAB-TOLC MULTIDRUG EFFLUX PUMP"/>
    <property type="match status" value="1"/>
</dbReference>
<dbReference type="InterPro" id="IPR058982">
    <property type="entry name" value="Beta-barrel_AprE"/>
</dbReference>
<organism evidence="4 5">
    <name type="scientific">Fulvivirga imtechensis AK7</name>
    <dbReference type="NCBI Taxonomy" id="1237149"/>
    <lineage>
        <taxon>Bacteria</taxon>
        <taxon>Pseudomonadati</taxon>
        <taxon>Bacteroidota</taxon>
        <taxon>Cytophagia</taxon>
        <taxon>Cytophagales</taxon>
        <taxon>Fulvivirgaceae</taxon>
        <taxon>Fulvivirga</taxon>
    </lineage>
</organism>
<dbReference type="AlphaFoldDB" id="L8JTR2"/>
<dbReference type="EMBL" id="AMZN01000024">
    <property type="protein sequence ID" value="ELR72376.1"/>
    <property type="molecule type" value="Genomic_DNA"/>
</dbReference>
<dbReference type="PANTHER" id="PTHR30386:SF28">
    <property type="entry name" value="EXPORTED PROTEIN"/>
    <property type="match status" value="1"/>
</dbReference>
<sequence>MQKQIFPKEIVDHTVEVQVARHSTRSQLIYMMVIFVLVAAFASLPFIDVDVTVRSAGLVRPVNEVTTISSPSSGRLFKLNVQNNQHVFEGDTLFIIESNILDNRVSYLHTRRLELLAQARDLKRLISGFSISAFNNIDSIETAPYRQEYLEFTQRVNEGNARYLLAKKKWKRNRQLFDVQAIAEAEYDNSKFEYDRITAEFKMMHQSHISNWQMQLQNNEDEIADISNQLAQLREEQNDYIIKAPVSGTIQGSDGIFEGVQIFANQSLMKISPDSELVVETYISPGDIGFLKEGMPAKFQIDAFNYNQWGLATGTVKEVANDVIMYNDKPVFKVRCKLDQEALQLKNGYSGKLKKGMTLSARFIVSRRSLWQLLYDDVDDWLNPARAE</sequence>